<name>A0A1K0I9S4_CUPNE</name>
<reference evidence="12" key="1">
    <citation type="submission" date="2016-09" db="EMBL/GenBank/DDBJ databases">
        <authorList>
            <person name="Capua I."/>
            <person name="De Benedictis P."/>
            <person name="Joannis T."/>
            <person name="Lombin L.H."/>
            <person name="Cattoli G."/>
        </authorList>
    </citation>
    <scope>NUCLEOTIDE SEQUENCE</scope>
    <source>
        <strain evidence="12">B9</strain>
    </source>
</reference>
<dbReference type="InterPro" id="IPR017927">
    <property type="entry name" value="FAD-bd_FR_type"/>
</dbReference>
<comment type="cofactor">
    <cofactor evidence="9">
        <name>[2Fe-2S] cluster</name>
        <dbReference type="ChEBI" id="CHEBI:190135"/>
    </cofactor>
</comment>
<dbReference type="SUPFAM" id="SSF63380">
    <property type="entry name" value="Riboflavin synthase domain-like"/>
    <property type="match status" value="1"/>
</dbReference>
<dbReference type="InterPro" id="IPR001433">
    <property type="entry name" value="OxRdtase_FAD/NAD-bd"/>
</dbReference>
<protein>
    <submittedName>
        <fullName evidence="12">3-ketosteroid-9-alpha-hydroxylase reductase subunit</fullName>
        <ecNumber evidence="12">1.17.1.-</ecNumber>
    </submittedName>
</protein>
<dbReference type="PANTHER" id="PTHR47354:SF8">
    <property type="entry name" value="1,2-PHENYLACETYL-COA EPOXIDASE, SUBUNIT E"/>
    <property type="match status" value="1"/>
</dbReference>
<accession>A0A1K0I9S4</accession>
<keyword evidence="8" id="KW-0411">Iron-sulfur</keyword>
<dbReference type="GO" id="GO:0016491">
    <property type="term" value="F:oxidoreductase activity"/>
    <property type="evidence" value="ECO:0007669"/>
    <property type="project" value="UniProtKB-KW"/>
</dbReference>
<dbReference type="EMBL" id="FMSH01000057">
    <property type="protein sequence ID" value="SCU74040.1"/>
    <property type="molecule type" value="Genomic_DNA"/>
</dbReference>
<dbReference type="InterPro" id="IPR001041">
    <property type="entry name" value="2Fe-2S_ferredoxin-type"/>
</dbReference>
<feature type="domain" description="2Fe-2S ferredoxin-type" evidence="10">
    <location>
        <begin position="266"/>
        <end position="355"/>
    </location>
</feature>
<dbReference type="PROSITE" id="PS00197">
    <property type="entry name" value="2FE2S_FER_1"/>
    <property type="match status" value="1"/>
</dbReference>
<dbReference type="InterPro" id="IPR008333">
    <property type="entry name" value="Cbr1-like_FAD-bd_dom"/>
</dbReference>
<evidence type="ECO:0000256" key="4">
    <source>
        <dbReference type="ARBA" id="ARBA00022723"/>
    </source>
</evidence>
<evidence type="ECO:0000313" key="12">
    <source>
        <dbReference type="EMBL" id="SCU74040.1"/>
    </source>
</evidence>
<dbReference type="InterPro" id="IPR036010">
    <property type="entry name" value="2Fe-2S_ferredoxin-like_sf"/>
</dbReference>
<dbReference type="Pfam" id="PF00970">
    <property type="entry name" value="FAD_binding_6"/>
    <property type="match status" value="1"/>
</dbReference>
<keyword evidence="5" id="KW-0274">FAD</keyword>
<sequence length="355" mass="37625">MAPVQFHRLQIAEVVTETDQAHSLVFALPDGLRDAFAYRPGQFLTLRVPVDGVPLQRCYSLSSTPEVDNALRVTIKRVQSGRVSNWICDHLGAGDTIEVMPPAGVFIPPALHGDFLLLAGGSGITPVLSIAKAALRHGRGAVTLVYANRDERSIIFREALAELARNHPGRLRVIHWLDSVQGPPTQRQIEELVRPWSMAQCFVCGPGPFMDGAQAALQALGVPRGQLHVERFVSLPDVPAAKAPASGAASAGDTAPASPAPAMRGAALTVQLDGETHHVGVAPDETVLDALQRAGVAAPNSCRAGLCGACMCQVTQGDVTLGENHVLDRADLEAGWTLACQARPSSGEIHLKFPD</sequence>
<dbReference type="AlphaFoldDB" id="A0A1K0I9S4"/>
<keyword evidence="4" id="KW-0479">Metal-binding</keyword>
<dbReference type="GO" id="GO:0050660">
    <property type="term" value="F:flavin adenine dinucleotide binding"/>
    <property type="evidence" value="ECO:0007669"/>
    <property type="project" value="TreeGrafter"/>
</dbReference>
<dbReference type="SUPFAM" id="SSF54292">
    <property type="entry name" value="2Fe-2S ferredoxin-like"/>
    <property type="match status" value="1"/>
</dbReference>
<dbReference type="Gene3D" id="3.40.50.80">
    <property type="entry name" value="Nucleotide-binding domain of ferredoxin-NADP reductase (FNR) module"/>
    <property type="match status" value="1"/>
</dbReference>
<dbReference type="InterPro" id="IPR001709">
    <property type="entry name" value="Flavoprot_Pyr_Nucl_cyt_Rdtase"/>
</dbReference>
<dbReference type="PROSITE" id="PS51384">
    <property type="entry name" value="FAD_FR"/>
    <property type="match status" value="1"/>
</dbReference>
<dbReference type="InterPro" id="IPR050415">
    <property type="entry name" value="MRET"/>
</dbReference>
<proteinExistence type="predicted"/>
<feature type="domain" description="FAD-binding FR-type" evidence="11">
    <location>
        <begin position="4"/>
        <end position="109"/>
    </location>
</feature>
<dbReference type="PRINTS" id="PR00371">
    <property type="entry name" value="FPNCR"/>
</dbReference>
<dbReference type="PANTHER" id="PTHR47354">
    <property type="entry name" value="NADH OXIDOREDUCTASE HCR"/>
    <property type="match status" value="1"/>
</dbReference>
<dbReference type="PRINTS" id="PR00409">
    <property type="entry name" value="PHDIOXRDTASE"/>
</dbReference>
<dbReference type="CDD" id="cd00207">
    <property type="entry name" value="fer2"/>
    <property type="match status" value="1"/>
</dbReference>
<dbReference type="GO" id="GO:0051537">
    <property type="term" value="F:2 iron, 2 sulfur cluster binding"/>
    <property type="evidence" value="ECO:0007669"/>
    <property type="project" value="UniProtKB-KW"/>
</dbReference>
<evidence type="ECO:0000256" key="3">
    <source>
        <dbReference type="ARBA" id="ARBA00022714"/>
    </source>
</evidence>
<evidence type="ECO:0000256" key="6">
    <source>
        <dbReference type="ARBA" id="ARBA00023002"/>
    </source>
</evidence>
<keyword evidence="7" id="KW-0408">Iron</keyword>
<evidence type="ECO:0000256" key="9">
    <source>
        <dbReference type="ARBA" id="ARBA00034078"/>
    </source>
</evidence>
<dbReference type="InterPro" id="IPR006058">
    <property type="entry name" value="2Fe2S_fd_BS"/>
</dbReference>
<organism evidence="12">
    <name type="scientific">Cupriavidus necator</name>
    <name type="common">Alcaligenes eutrophus</name>
    <name type="synonym">Ralstonia eutropha</name>
    <dbReference type="NCBI Taxonomy" id="106590"/>
    <lineage>
        <taxon>Bacteria</taxon>
        <taxon>Pseudomonadati</taxon>
        <taxon>Pseudomonadota</taxon>
        <taxon>Betaproteobacteria</taxon>
        <taxon>Burkholderiales</taxon>
        <taxon>Burkholderiaceae</taxon>
        <taxon>Cupriavidus</taxon>
    </lineage>
</organism>
<keyword evidence="3" id="KW-0001">2Fe-2S</keyword>
<dbReference type="InterPro" id="IPR012675">
    <property type="entry name" value="Beta-grasp_dom_sf"/>
</dbReference>
<dbReference type="PROSITE" id="PS51085">
    <property type="entry name" value="2FE2S_FER_2"/>
    <property type="match status" value="1"/>
</dbReference>
<dbReference type="RefSeq" id="WP_340520993.1">
    <property type="nucleotide sequence ID" value="NZ_FMSH01000057.1"/>
</dbReference>
<evidence type="ECO:0000256" key="5">
    <source>
        <dbReference type="ARBA" id="ARBA00022827"/>
    </source>
</evidence>
<evidence type="ECO:0000256" key="1">
    <source>
        <dbReference type="ARBA" id="ARBA00001974"/>
    </source>
</evidence>
<dbReference type="Pfam" id="PF00175">
    <property type="entry name" value="NAD_binding_1"/>
    <property type="match status" value="1"/>
</dbReference>
<gene>
    <name evidence="12" type="primary">hmp</name>
    <name evidence="12" type="ORF">CNECB9_150019</name>
</gene>
<evidence type="ECO:0000259" key="10">
    <source>
        <dbReference type="PROSITE" id="PS51085"/>
    </source>
</evidence>
<dbReference type="GO" id="GO:0046872">
    <property type="term" value="F:metal ion binding"/>
    <property type="evidence" value="ECO:0007669"/>
    <property type="project" value="UniProtKB-KW"/>
</dbReference>
<dbReference type="InterPro" id="IPR017938">
    <property type="entry name" value="Riboflavin_synthase-like_b-brl"/>
</dbReference>
<dbReference type="InterPro" id="IPR039261">
    <property type="entry name" value="FNR_nucleotide-bd"/>
</dbReference>
<dbReference type="CDD" id="cd06214">
    <property type="entry name" value="PA_degradation_oxidoreductase_like"/>
    <property type="match status" value="1"/>
</dbReference>
<dbReference type="Gene3D" id="2.40.30.10">
    <property type="entry name" value="Translation factors"/>
    <property type="match status" value="1"/>
</dbReference>
<dbReference type="Pfam" id="PF00111">
    <property type="entry name" value="Fer2"/>
    <property type="match status" value="1"/>
</dbReference>
<dbReference type="SUPFAM" id="SSF52343">
    <property type="entry name" value="Ferredoxin reductase-like, C-terminal NADP-linked domain"/>
    <property type="match status" value="1"/>
</dbReference>
<evidence type="ECO:0000256" key="8">
    <source>
        <dbReference type="ARBA" id="ARBA00023014"/>
    </source>
</evidence>
<dbReference type="EC" id="1.17.1.-" evidence="12"/>
<keyword evidence="6 12" id="KW-0560">Oxidoreductase</keyword>
<keyword evidence="2" id="KW-0285">Flavoprotein</keyword>
<evidence type="ECO:0000256" key="7">
    <source>
        <dbReference type="ARBA" id="ARBA00023004"/>
    </source>
</evidence>
<evidence type="ECO:0000256" key="2">
    <source>
        <dbReference type="ARBA" id="ARBA00022630"/>
    </source>
</evidence>
<dbReference type="Gene3D" id="3.10.20.30">
    <property type="match status" value="1"/>
</dbReference>
<comment type="cofactor">
    <cofactor evidence="1">
        <name>FAD</name>
        <dbReference type="ChEBI" id="CHEBI:57692"/>
    </cofactor>
</comment>
<evidence type="ECO:0000259" key="11">
    <source>
        <dbReference type="PROSITE" id="PS51384"/>
    </source>
</evidence>